<evidence type="ECO:0000313" key="3">
    <source>
        <dbReference type="Proteomes" id="UP000193144"/>
    </source>
</evidence>
<dbReference type="STRING" id="1231657.A0A1Y2A3E0"/>
<feature type="domain" description="Maltogenic amylase-like C-terminal" evidence="1">
    <location>
        <begin position="48"/>
        <end position="92"/>
    </location>
</feature>
<dbReference type="EMBL" id="MCFA01000015">
    <property type="protein sequence ID" value="ORY16954.1"/>
    <property type="molecule type" value="Genomic_DNA"/>
</dbReference>
<dbReference type="InterPro" id="IPR013780">
    <property type="entry name" value="Glyco_hydro_b"/>
</dbReference>
<dbReference type="Gene3D" id="2.60.40.1180">
    <property type="entry name" value="Golgi alpha-mannosidase II"/>
    <property type="match status" value="1"/>
</dbReference>
<dbReference type="Pfam" id="PF16657">
    <property type="entry name" value="Malt_amylase_C"/>
    <property type="match status" value="1"/>
</dbReference>
<dbReference type="InterPro" id="IPR032091">
    <property type="entry name" value="Malt_amylase-like_C"/>
</dbReference>
<dbReference type="SUPFAM" id="SSF51011">
    <property type="entry name" value="Glycosyl hydrolase domain"/>
    <property type="match status" value="1"/>
</dbReference>
<name>A0A1Y2A3E0_9PLEO</name>
<keyword evidence="3" id="KW-1185">Reference proteome</keyword>
<accession>A0A1Y2A3E0</accession>
<sequence length="121" mass="13996">MPRRKYNLYRRQDQDFCLLENSGKHRLSDRKANKEVFVYGDFGLIGKADDDKILAYKRFSNTEAAVVVLNFSGEGAEWEVPEDVRVRAWETGNYVTGLQEVPNSGRILLRPWEALLGRCDR</sequence>
<gene>
    <name evidence="2" type="ORF">BCR34DRAFT_584021</name>
</gene>
<reference evidence="2 3" key="1">
    <citation type="submission" date="2016-07" db="EMBL/GenBank/DDBJ databases">
        <title>Pervasive Adenine N6-methylation of Active Genes in Fungi.</title>
        <authorList>
            <consortium name="DOE Joint Genome Institute"/>
            <person name="Mondo S.J."/>
            <person name="Dannebaum R.O."/>
            <person name="Kuo R.C."/>
            <person name="Labutti K."/>
            <person name="Haridas S."/>
            <person name="Kuo A."/>
            <person name="Salamov A."/>
            <person name="Ahrendt S.R."/>
            <person name="Lipzen A."/>
            <person name="Sullivan W."/>
            <person name="Andreopoulos W.B."/>
            <person name="Clum A."/>
            <person name="Lindquist E."/>
            <person name="Daum C."/>
            <person name="Ramamoorthy G.K."/>
            <person name="Gryganskyi A."/>
            <person name="Culley D."/>
            <person name="Magnuson J.K."/>
            <person name="James T.Y."/>
            <person name="O'Malley M.A."/>
            <person name="Stajich J.E."/>
            <person name="Spatafora J.W."/>
            <person name="Visel A."/>
            <person name="Grigoriev I.V."/>
        </authorList>
    </citation>
    <scope>NUCLEOTIDE SEQUENCE [LARGE SCALE GENOMIC DNA]</scope>
    <source>
        <strain evidence="2 3">CBS 115471</strain>
    </source>
</reference>
<comment type="caution">
    <text evidence="2">The sequence shown here is derived from an EMBL/GenBank/DDBJ whole genome shotgun (WGS) entry which is preliminary data.</text>
</comment>
<evidence type="ECO:0000313" key="2">
    <source>
        <dbReference type="EMBL" id="ORY16954.1"/>
    </source>
</evidence>
<dbReference type="AlphaFoldDB" id="A0A1Y2A3E0"/>
<organism evidence="2 3">
    <name type="scientific">Clohesyomyces aquaticus</name>
    <dbReference type="NCBI Taxonomy" id="1231657"/>
    <lineage>
        <taxon>Eukaryota</taxon>
        <taxon>Fungi</taxon>
        <taxon>Dikarya</taxon>
        <taxon>Ascomycota</taxon>
        <taxon>Pezizomycotina</taxon>
        <taxon>Dothideomycetes</taxon>
        <taxon>Pleosporomycetidae</taxon>
        <taxon>Pleosporales</taxon>
        <taxon>Lindgomycetaceae</taxon>
        <taxon>Clohesyomyces</taxon>
    </lineage>
</organism>
<protein>
    <recommendedName>
        <fullName evidence="1">Maltogenic amylase-like C-terminal domain-containing protein</fullName>
    </recommendedName>
</protein>
<dbReference type="Proteomes" id="UP000193144">
    <property type="component" value="Unassembled WGS sequence"/>
</dbReference>
<evidence type="ECO:0000259" key="1">
    <source>
        <dbReference type="Pfam" id="PF16657"/>
    </source>
</evidence>
<proteinExistence type="predicted"/>